<protein>
    <submittedName>
        <fullName evidence="1">Uncharacterized protein</fullName>
    </submittedName>
</protein>
<dbReference type="EMBL" id="JAPDGR010002259">
    <property type="protein sequence ID" value="KAJ2976787.1"/>
    <property type="molecule type" value="Genomic_DNA"/>
</dbReference>
<organism evidence="1 2">
    <name type="scientific">Xylaria curta</name>
    <dbReference type="NCBI Taxonomy" id="42375"/>
    <lineage>
        <taxon>Eukaryota</taxon>
        <taxon>Fungi</taxon>
        <taxon>Dikarya</taxon>
        <taxon>Ascomycota</taxon>
        <taxon>Pezizomycotina</taxon>
        <taxon>Sordariomycetes</taxon>
        <taxon>Xylariomycetidae</taxon>
        <taxon>Xylariales</taxon>
        <taxon>Xylariaceae</taxon>
        <taxon>Xylaria</taxon>
    </lineage>
</organism>
<name>A0ACC1ND33_9PEZI</name>
<reference evidence="1" key="1">
    <citation type="submission" date="2022-10" db="EMBL/GenBank/DDBJ databases">
        <title>Genome Sequence of Xylaria curta.</title>
        <authorList>
            <person name="Buettner E."/>
        </authorList>
    </citation>
    <scope>NUCLEOTIDE SEQUENCE</scope>
    <source>
        <strain evidence="1">Babe10</strain>
    </source>
</reference>
<keyword evidence="2" id="KW-1185">Reference proteome</keyword>
<evidence type="ECO:0000313" key="2">
    <source>
        <dbReference type="Proteomes" id="UP001143856"/>
    </source>
</evidence>
<sequence length="299" mass="31621">MMQSLLLGAMAFVGLASAYTGSQVSTTSVVKCSTAYGSGDGPRPTPIPTSEITEAVSSLFTAEPTTIPKGYKRVTDTTITVTQRTSLVVPIVLATVTSGIYTSWIVPTTTIATATWPVTTCTNGVSQKTVSKYTGTYTPVPGQATAFPESFGTQVFCTASLTSYITYFPTVTAETYATIHTTSTSFVYDYTTTLTSTLTYLTLTSPSATVTSTTISYVERGLVEPTRIACEETVTKTYDARCAPTNLISNHNGIGLVSGRYNGNVSVVYTRVEPYGTNPSDCCQSCLDNKGCGASMCHA</sequence>
<gene>
    <name evidence="1" type="ORF">NUW58_g8001</name>
</gene>
<proteinExistence type="predicted"/>
<dbReference type="Proteomes" id="UP001143856">
    <property type="component" value="Unassembled WGS sequence"/>
</dbReference>
<accession>A0ACC1ND33</accession>
<comment type="caution">
    <text evidence="1">The sequence shown here is derived from an EMBL/GenBank/DDBJ whole genome shotgun (WGS) entry which is preliminary data.</text>
</comment>
<evidence type="ECO:0000313" key="1">
    <source>
        <dbReference type="EMBL" id="KAJ2976787.1"/>
    </source>
</evidence>